<protein>
    <submittedName>
        <fullName evidence="8">Uncharacterized protein</fullName>
    </submittedName>
</protein>
<dbReference type="Gene3D" id="3.40.50.200">
    <property type="entry name" value="Peptidase S8/S53 domain"/>
    <property type="match status" value="1"/>
</dbReference>
<keyword evidence="6" id="KW-0863">Zinc-finger</keyword>
<organism evidence="8">
    <name type="scientific">Aegilops tauschii</name>
    <name type="common">Tausch's goatgrass</name>
    <name type="synonym">Aegilops squarrosa</name>
    <dbReference type="NCBI Taxonomy" id="37682"/>
    <lineage>
        <taxon>Eukaryota</taxon>
        <taxon>Viridiplantae</taxon>
        <taxon>Streptophyta</taxon>
        <taxon>Embryophyta</taxon>
        <taxon>Tracheophyta</taxon>
        <taxon>Spermatophyta</taxon>
        <taxon>Magnoliopsida</taxon>
        <taxon>Liliopsida</taxon>
        <taxon>Poales</taxon>
        <taxon>Poaceae</taxon>
        <taxon>BOP clade</taxon>
        <taxon>Pooideae</taxon>
        <taxon>Triticodae</taxon>
        <taxon>Triticeae</taxon>
        <taxon>Triticinae</taxon>
        <taxon>Aegilops</taxon>
    </lineage>
</organism>
<dbReference type="PROSITE" id="PS50158">
    <property type="entry name" value="ZF_CCHC"/>
    <property type="match status" value="1"/>
</dbReference>
<dbReference type="InterPro" id="IPR045051">
    <property type="entry name" value="SBT"/>
</dbReference>
<dbReference type="ExpressionAtlas" id="M8BV53">
    <property type="expression patterns" value="baseline"/>
</dbReference>
<dbReference type="PROSITE" id="PS00138">
    <property type="entry name" value="SUBTILASE_SER"/>
    <property type="match status" value="1"/>
</dbReference>
<dbReference type="GO" id="GO:0004252">
    <property type="term" value="F:serine-type endopeptidase activity"/>
    <property type="evidence" value="ECO:0007669"/>
    <property type="project" value="InterPro"/>
</dbReference>
<dbReference type="PROSITE" id="PS51892">
    <property type="entry name" value="SUBTILASE"/>
    <property type="match status" value="1"/>
</dbReference>
<comment type="caution">
    <text evidence="7">Lacks conserved residue(s) required for the propagation of feature annotation.</text>
</comment>
<keyword evidence="4" id="KW-0378">Hydrolase</keyword>
<accession>M8BV53</accession>
<evidence type="ECO:0000256" key="2">
    <source>
        <dbReference type="ARBA" id="ARBA00022670"/>
    </source>
</evidence>
<dbReference type="PANTHER" id="PTHR10795">
    <property type="entry name" value="PROPROTEIN CONVERTASE SUBTILISIN/KEXIN"/>
    <property type="match status" value="1"/>
</dbReference>
<dbReference type="InterPro" id="IPR036875">
    <property type="entry name" value="Znf_CCHC_sf"/>
</dbReference>
<name>M8BV53_AEGTA</name>
<dbReference type="GO" id="GO:0006508">
    <property type="term" value="P:proteolysis"/>
    <property type="evidence" value="ECO:0007669"/>
    <property type="project" value="UniProtKB-KW"/>
</dbReference>
<evidence type="ECO:0000256" key="4">
    <source>
        <dbReference type="ARBA" id="ARBA00022801"/>
    </source>
</evidence>
<dbReference type="Pfam" id="PF00098">
    <property type="entry name" value="zf-CCHC"/>
    <property type="match status" value="1"/>
</dbReference>
<keyword evidence="2" id="KW-0645">Protease</keyword>
<dbReference type="Gene3D" id="4.10.60.10">
    <property type="entry name" value="Zinc finger, CCHC-type"/>
    <property type="match status" value="1"/>
</dbReference>
<comment type="similarity">
    <text evidence="1 7">Belongs to the peptidase S8 family.</text>
</comment>
<dbReference type="SMART" id="SM00343">
    <property type="entry name" value="ZnF_C2HC"/>
    <property type="match status" value="1"/>
</dbReference>
<dbReference type="Gene3D" id="2.60.40.2310">
    <property type="match status" value="1"/>
</dbReference>
<sequence>MDDAVGDGVDVMSVSIVSSGKQPQGIDVIGHLSVEQNSRAKDSHGKRVEGTSVANMVHQKNSNSHKPKGKNGVQQNADFKKKGKKTFKKNKKDEGCFTCGSVEHWANKCPNKYKKPGQDSKSVNMIVSNNESGASGYEAYASPEADYWKDAVHSEMDSIMANGTWEVTERPFGCKPLRCKWVFKKKLRPDELKEEIYMQQPDGFVIDGQEGKLPDDGIAVGALHAARRGLVVVCSAGNSGPAPATVSNLAPWVLTVGASSIDRSFNSPIRLGGAALGKGLEVKRAGGAAIVLGNPPMYGSERSRTVVDVKPSPVMAQFSSRGPNVLEPSILKPDVTAPGLNILAAWSEASSPTKLDGDNRVVKYNIISGTSMSCPHVSAIAVLLKCAHPEWSAAAIRSAIMTTATTNNAEGGPITNADGTAAGPMDYGSGHIRPKHAMDPGLVYDASFQDYLLYACASGGAQLDRSFPCPASPPRPHELNYPSVAIHGLNGSTTVHRTVTNVGEHGAHYSVAVVEPMGFSVKVSPTSLAFARTGEKKTFTIKIAATGKKSRRMKRKYLAGSYTWSDGVHAVRSPVVVLVA</sequence>
<evidence type="ECO:0000256" key="3">
    <source>
        <dbReference type="ARBA" id="ARBA00022729"/>
    </source>
</evidence>
<evidence type="ECO:0000256" key="1">
    <source>
        <dbReference type="ARBA" id="ARBA00011073"/>
    </source>
</evidence>
<dbReference type="GO" id="GO:0003676">
    <property type="term" value="F:nucleic acid binding"/>
    <property type="evidence" value="ECO:0007669"/>
    <property type="project" value="InterPro"/>
</dbReference>
<dbReference type="Pfam" id="PF00082">
    <property type="entry name" value="Peptidase_S8"/>
    <property type="match status" value="1"/>
</dbReference>
<evidence type="ECO:0000256" key="7">
    <source>
        <dbReference type="PROSITE-ProRule" id="PRU01240"/>
    </source>
</evidence>
<keyword evidence="6" id="KW-0479">Metal-binding</keyword>
<dbReference type="InterPro" id="IPR023828">
    <property type="entry name" value="Peptidase_S8_Ser-AS"/>
</dbReference>
<dbReference type="InterPro" id="IPR001878">
    <property type="entry name" value="Znf_CCHC"/>
</dbReference>
<keyword evidence="6" id="KW-0862">Zinc</keyword>
<keyword evidence="5" id="KW-0720">Serine protease</keyword>
<keyword evidence="3" id="KW-0732">Signal</keyword>
<dbReference type="SUPFAM" id="SSF52743">
    <property type="entry name" value="Subtilisin-like"/>
    <property type="match status" value="1"/>
</dbReference>
<dbReference type="GO" id="GO:0008270">
    <property type="term" value="F:zinc ion binding"/>
    <property type="evidence" value="ECO:0007669"/>
    <property type="project" value="UniProtKB-KW"/>
</dbReference>
<dbReference type="InterPro" id="IPR036852">
    <property type="entry name" value="Peptidase_S8/S53_dom_sf"/>
</dbReference>
<evidence type="ECO:0000313" key="8">
    <source>
        <dbReference type="EnsemblPlants" id="EMT06792"/>
    </source>
</evidence>
<dbReference type="SUPFAM" id="SSF57756">
    <property type="entry name" value="Retrovirus zinc finger-like domains"/>
    <property type="match status" value="1"/>
</dbReference>
<dbReference type="InterPro" id="IPR041469">
    <property type="entry name" value="Subtilisin-like_FN3"/>
</dbReference>
<evidence type="ECO:0000256" key="5">
    <source>
        <dbReference type="ARBA" id="ARBA00022825"/>
    </source>
</evidence>
<reference evidence="8" key="1">
    <citation type="submission" date="2015-06" db="UniProtKB">
        <authorList>
            <consortium name="EnsemblPlants"/>
        </authorList>
    </citation>
    <scope>IDENTIFICATION</scope>
</reference>
<dbReference type="InterPro" id="IPR000209">
    <property type="entry name" value="Peptidase_S8/S53_dom"/>
</dbReference>
<evidence type="ECO:0000256" key="6">
    <source>
        <dbReference type="PROSITE-ProRule" id="PRU00047"/>
    </source>
</evidence>
<proteinExistence type="inferred from homology"/>
<dbReference type="EnsemblPlants" id="EMT06792">
    <property type="protein sequence ID" value="EMT06792"/>
    <property type="gene ID" value="F775_43030"/>
</dbReference>
<dbReference type="Pfam" id="PF17766">
    <property type="entry name" value="fn3_6"/>
    <property type="match status" value="1"/>
</dbReference>
<dbReference type="AlphaFoldDB" id="M8BV53"/>